<feature type="region of interest" description="Disordered" evidence="1">
    <location>
        <begin position="504"/>
        <end position="539"/>
    </location>
</feature>
<reference evidence="2 3" key="1">
    <citation type="submission" date="2024-04" db="EMBL/GenBank/DDBJ databases">
        <title>Phyllosticta paracitricarpa is synonymous to the EU quarantine fungus P. citricarpa based on phylogenomic analyses.</title>
        <authorList>
            <consortium name="Lawrence Berkeley National Laboratory"/>
            <person name="Van ingen-buijs V.A."/>
            <person name="Van westerhoven A.C."/>
            <person name="Haridas S."/>
            <person name="Skiadas P."/>
            <person name="Martin F."/>
            <person name="Groenewald J.Z."/>
            <person name="Crous P.W."/>
            <person name="Seidl M.F."/>
        </authorList>
    </citation>
    <scope>NUCLEOTIDE SEQUENCE [LARGE SCALE GENOMIC DNA]</scope>
    <source>
        <strain evidence="2 3">CPC 17464</strain>
    </source>
</reference>
<dbReference type="EMBL" id="JBBPEH010000010">
    <property type="protein sequence ID" value="KAK7533252.1"/>
    <property type="molecule type" value="Genomic_DNA"/>
</dbReference>
<dbReference type="PANTHER" id="PTHR15837">
    <property type="entry name" value="RAN GUANINE NUCLEOTIDE RELEASE FACTOR"/>
    <property type="match status" value="1"/>
</dbReference>
<dbReference type="InterPro" id="IPR007681">
    <property type="entry name" value="Mog1"/>
</dbReference>
<feature type="compositionally biased region" description="Basic and acidic residues" evidence="1">
    <location>
        <begin position="312"/>
        <end position="326"/>
    </location>
</feature>
<feature type="region of interest" description="Disordered" evidence="1">
    <location>
        <begin position="127"/>
        <end position="229"/>
    </location>
</feature>
<feature type="compositionally biased region" description="Polar residues" evidence="1">
    <location>
        <begin position="148"/>
        <end position="167"/>
    </location>
</feature>
<evidence type="ECO:0000313" key="3">
    <source>
        <dbReference type="Proteomes" id="UP001360953"/>
    </source>
</evidence>
<sequence>MTTTYTQQDCARSHMPTTPDQKPWDFSHAFNLINSFSLAHGTNGPAPETTPPLKPPTYEEAGNDKYDEASGLGDFNRVWEFLGTPNQAPPPAATITPPGSDHTGSETLVEKERHEYVSDGATYQTSTKRTKWGHQDPINDFADESDTYQETGSAANTATQLDASLTKTQRKRENRKARKRAEAEQRLDKTKATSEVESDDDARTKNTLARKASVHTIEQSDLFSKGTAPRYNLRSYGAPKTPQPKKTVQDVAYSAAAPYSAPKMLPTSLCPQSFQTKPNNNSAKISKRLDESAIPFSLEANHTSKKTKSKTTKREFSTSPTKHADVNRQPSTPARLDSGYYKALLNNTPLLLSHSASPGPATSPQQFIVRDKDDRNLHFFFTLVEKFPEDKHWLAKPAQLVNHTESPTGIHVFIDFSNIHIGFQNRVKSMRGLPVNARIRREDIDFDAFVLLMERRRPVAKRVLVGSLPAIPAFEKAKAIGYETNILDKVYKARELTDRQKYFRQRDAEQVQRRRNGGTTTSGEGSGSGSETGNAVSSATHAKTAWVEQGVDEILHLKMLESVVDVDEPSTIVLATGDAAAAEYSQGFMRMVERALKRGWRVELVSWKAGISSQYMKKDFRQKWRDRFRIVELDDWVEDLLDT</sequence>
<proteinExistence type="predicted"/>
<feature type="region of interest" description="Disordered" evidence="1">
    <location>
        <begin position="1"/>
        <end position="22"/>
    </location>
</feature>
<evidence type="ECO:0008006" key="4">
    <source>
        <dbReference type="Google" id="ProtNLM"/>
    </source>
</evidence>
<dbReference type="Gene3D" id="3.40.50.1010">
    <property type="entry name" value="5'-nuclease"/>
    <property type="match status" value="1"/>
</dbReference>
<feature type="region of interest" description="Disordered" evidence="1">
    <location>
        <begin position="39"/>
        <end position="70"/>
    </location>
</feature>
<evidence type="ECO:0000256" key="1">
    <source>
        <dbReference type="SAM" id="MobiDB-lite"/>
    </source>
</evidence>
<dbReference type="RefSeq" id="XP_066652645.1">
    <property type="nucleotide sequence ID" value="XM_066804163.1"/>
</dbReference>
<dbReference type="Proteomes" id="UP001360953">
    <property type="component" value="Unassembled WGS sequence"/>
</dbReference>
<comment type="caution">
    <text evidence="2">The sequence shown here is derived from an EMBL/GenBank/DDBJ whole genome shotgun (WGS) entry which is preliminary data.</text>
</comment>
<protein>
    <recommendedName>
        <fullName evidence="4">NYN domain-containing protein</fullName>
    </recommendedName>
</protein>
<feature type="compositionally biased region" description="Basic residues" evidence="1">
    <location>
        <begin position="168"/>
        <end position="179"/>
    </location>
</feature>
<dbReference type="GeneID" id="92037069"/>
<evidence type="ECO:0000313" key="2">
    <source>
        <dbReference type="EMBL" id="KAK7533252.1"/>
    </source>
</evidence>
<keyword evidence="3" id="KW-1185">Reference proteome</keyword>
<name>A0ABR1LHR0_9PEZI</name>
<accession>A0ABR1LHR0</accession>
<feature type="compositionally biased region" description="Basic and acidic residues" evidence="1">
    <location>
        <begin position="180"/>
        <end position="194"/>
    </location>
</feature>
<organism evidence="2 3">
    <name type="scientific">Phyllosticta citribraziliensis</name>
    <dbReference type="NCBI Taxonomy" id="989973"/>
    <lineage>
        <taxon>Eukaryota</taxon>
        <taxon>Fungi</taxon>
        <taxon>Dikarya</taxon>
        <taxon>Ascomycota</taxon>
        <taxon>Pezizomycotina</taxon>
        <taxon>Dothideomycetes</taxon>
        <taxon>Dothideomycetes incertae sedis</taxon>
        <taxon>Botryosphaeriales</taxon>
        <taxon>Phyllostictaceae</taxon>
        <taxon>Phyllosticta</taxon>
    </lineage>
</organism>
<dbReference type="PANTHER" id="PTHR15837:SF5">
    <property type="entry name" value="NYN DOMAIN-CONTAINING PROTEIN"/>
    <property type="match status" value="1"/>
</dbReference>
<gene>
    <name evidence="2" type="ORF">J3D65DRAFT_76270</name>
</gene>
<feature type="region of interest" description="Disordered" evidence="1">
    <location>
        <begin position="82"/>
        <end position="105"/>
    </location>
</feature>
<feature type="compositionally biased region" description="Polar residues" evidence="1">
    <location>
        <begin position="1"/>
        <end position="20"/>
    </location>
</feature>
<feature type="region of interest" description="Disordered" evidence="1">
    <location>
        <begin position="294"/>
        <end position="334"/>
    </location>
</feature>
<dbReference type="CDD" id="cd18724">
    <property type="entry name" value="PIN_LabA-like"/>
    <property type="match status" value="1"/>
</dbReference>